<dbReference type="Proteomes" id="UP000245469">
    <property type="component" value="Unassembled WGS sequence"/>
</dbReference>
<evidence type="ECO:0000313" key="2">
    <source>
        <dbReference type="EMBL" id="PWJ53469.1"/>
    </source>
</evidence>
<proteinExistence type="predicted"/>
<comment type="caution">
    <text evidence="2">The sequence shown here is derived from an EMBL/GenBank/DDBJ whole genome shotgun (WGS) entry which is preliminary data.</text>
</comment>
<organism evidence="2 3">
    <name type="scientific">Quadrisphaera granulorum</name>
    <dbReference type="NCBI Taxonomy" id="317664"/>
    <lineage>
        <taxon>Bacteria</taxon>
        <taxon>Bacillati</taxon>
        <taxon>Actinomycetota</taxon>
        <taxon>Actinomycetes</taxon>
        <taxon>Kineosporiales</taxon>
        <taxon>Kineosporiaceae</taxon>
        <taxon>Quadrisphaera</taxon>
    </lineage>
</organism>
<keyword evidence="3" id="KW-1185">Reference proteome</keyword>
<feature type="domain" description="DUF1023" evidence="1">
    <location>
        <begin position="83"/>
        <end position="253"/>
    </location>
</feature>
<evidence type="ECO:0000313" key="3">
    <source>
        <dbReference type="Proteomes" id="UP000245469"/>
    </source>
</evidence>
<dbReference type="Pfam" id="PF06259">
    <property type="entry name" value="Abhydrolase_8"/>
    <property type="match status" value="1"/>
</dbReference>
<dbReference type="AlphaFoldDB" id="A0A316A7P7"/>
<name>A0A316A7P7_9ACTN</name>
<keyword evidence="2" id="KW-0378">Hydrolase</keyword>
<reference evidence="2 3" key="1">
    <citation type="submission" date="2018-03" db="EMBL/GenBank/DDBJ databases">
        <title>Genomic Encyclopedia of Archaeal and Bacterial Type Strains, Phase II (KMG-II): from individual species to whole genera.</title>
        <authorList>
            <person name="Goeker M."/>
        </authorList>
    </citation>
    <scope>NUCLEOTIDE SEQUENCE [LARGE SCALE GENOMIC DNA]</scope>
    <source>
        <strain evidence="2 3">DSM 44889</strain>
    </source>
</reference>
<gene>
    <name evidence="2" type="ORF">BXY45_11239</name>
</gene>
<dbReference type="InterPro" id="IPR010427">
    <property type="entry name" value="DUF1023"/>
</dbReference>
<protein>
    <submittedName>
        <fullName evidence="2">Alpha/beta hydrolase family protein</fullName>
    </submittedName>
</protein>
<dbReference type="InterPro" id="IPR029058">
    <property type="entry name" value="AB_hydrolase_fold"/>
</dbReference>
<evidence type="ECO:0000259" key="1">
    <source>
        <dbReference type="Pfam" id="PF06259"/>
    </source>
</evidence>
<accession>A0A316A7P7</accession>
<dbReference type="Gene3D" id="3.40.50.1820">
    <property type="entry name" value="alpha/beta hydrolase"/>
    <property type="match status" value="1"/>
</dbReference>
<sequence length="304" mass="30298">MCQHPAEPDRSRVLTRPSCLLAVLVVLAALLVPGTGAAARTQRPETPVALDASCAASLPHRLGADDARGLDVLGCGDGGGADPRGRVVVAVGDLASAAHVVVLVPGCDSDLASLTPSPRERRPGGTPLDWAQALAAASGPDTAVVLWIGYDTPVGPGLAAATSGRARAAVPALLAEVRTLRASAPRARSTTVVGHSYGAVVVALAAADLDVDDVVLLGSPGAHATSASDLGTTARVWAATAPTDWVGHLPHVQLGDLGHGTDPASSAFGARPLPTTGVRAHDDYFRPGSASLAALAVVVTGTAG</sequence>
<dbReference type="GO" id="GO:0016787">
    <property type="term" value="F:hydrolase activity"/>
    <property type="evidence" value="ECO:0007669"/>
    <property type="project" value="UniProtKB-KW"/>
</dbReference>
<dbReference type="EMBL" id="QGDQ01000012">
    <property type="protein sequence ID" value="PWJ53469.1"/>
    <property type="molecule type" value="Genomic_DNA"/>
</dbReference>
<dbReference type="SUPFAM" id="SSF53474">
    <property type="entry name" value="alpha/beta-Hydrolases"/>
    <property type="match status" value="1"/>
</dbReference>
<dbReference type="OrthoDB" id="5170249at2"/>